<feature type="region of interest" description="Disordered" evidence="1">
    <location>
        <begin position="265"/>
        <end position="311"/>
    </location>
</feature>
<sequence>MDHAAALETAIKTSRNISFASVAGTTIMVLDWLLNIHHEVRLIWRANWSITKVLYLSARYIPFIDFPLMLRSFFVVSVIFAELIFTIRTWAVYSNGKYVAIGLFATFALSWTAIVVLAGLYIKGTHHQESPLPPLIGCILLSAGIYLKVIFIIIAFFDTRRDARYDDASRFISKAGGDSHLLRTVYGDGVSFYIYLVVLSVINLIVIFRFTDFVTLLVMLQGTIHSVLACRVVLHIRHLSHVPTSGAENTEGDWTYESNLPHGHILSTPTRMLSPKTEKDDDDQDGYSDGSDDGLRFSEIDRTRPTVMEIS</sequence>
<feature type="domain" description="DUF6533" evidence="3">
    <location>
        <begin position="20"/>
        <end position="64"/>
    </location>
</feature>
<dbReference type="KEGG" id="abp:AGABI1DRAFT131283"/>
<keyword evidence="2" id="KW-1133">Transmembrane helix</keyword>
<keyword evidence="5" id="KW-1185">Reference proteome</keyword>
<keyword evidence="2" id="KW-0472">Membrane</keyword>
<gene>
    <name evidence="4" type="ORF">AGABI1DRAFT_131283</name>
</gene>
<proteinExistence type="predicted"/>
<dbReference type="InterPro" id="IPR045340">
    <property type="entry name" value="DUF6533"/>
</dbReference>
<dbReference type="EMBL" id="JH971402">
    <property type="protein sequence ID" value="EKM76456.1"/>
    <property type="molecule type" value="Genomic_DNA"/>
</dbReference>
<feature type="transmembrane region" description="Helical" evidence="2">
    <location>
        <begin position="99"/>
        <end position="122"/>
    </location>
</feature>
<feature type="compositionally biased region" description="Basic and acidic residues" evidence="1">
    <location>
        <begin position="293"/>
        <end position="304"/>
    </location>
</feature>
<dbReference type="Proteomes" id="UP000008493">
    <property type="component" value="Unassembled WGS sequence"/>
</dbReference>
<accession>K5WMA4</accession>
<dbReference type="HOGENOM" id="CLU_035509_11_3_1"/>
<evidence type="ECO:0000256" key="2">
    <source>
        <dbReference type="SAM" id="Phobius"/>
    </source>
</evidence>
<feature type="transmembrane region" description="Helical" evidence="2">
    <location>
        <begin position="17"/>
        <end position="34"/>
    </location>
</feature>
<evidence type="ECO:0000256" key="1">
    <source>
        <dbReference type="SAM" id="MobiDB-lite"/>
    </source>
</evidence>
<feature type="transmembrane region" description="Helical" evidence="2">
    <location>
        <begin position="134"/>
        <end position="157"/>
    </location>
</feature>
<reference evidence="5" key="1">
    <citation type="journal article" date="2012" name="Proc. Natl. Acad. Sci. U.S.A.">
        <title>Genome sequence of the button mushroom Agaricus bisporus reveals mechanisms governing adaptation to a humic-rich ecological niche.</title>
        <authorList>
            <person name="Morin E."/>
            <person name="Kohler A."/>
            <person name="Baker A.R."/>
            <person name="Foulongne-Oriol M."/>
            <person name="Lombard V."/>
            <person name="Nagy L.G."/>
            <person name="Ohm R.A."/>
            <person name="Patyshakuliyeva A."/>
            <person name="Brun A."/>
            <person name="Aerts A.L."/>
            <person name="Bailey A.M."/>
            <person name="Billette C."/>
            <person name="Coutinho P.M."/>
            <person name="Deakin G."/>
            <person name="Doddapaneni H."/>
            <person name="Floudas D."/>
            <person name="Grimwood J."/>
            <person name="Hilden K."/>
            <person name="Kuees U."/>
            <person name="LaButti K.M."/>
            <person name="Lapidus A."/>
            <person name="Lindquist E.A."/>
            <person name="Lucas S.M."/>
            <person name="Murat C."/>
            <person name="Riley R.W."/>
            <person name="Salamov A.A."/>
            <person name="Schmutz J."/>
            <person name="Subramanian V."/>
            <person name="Woesten H.A.B."/>
            <person name="Xu J."/>
            <person name="Eastwood D.C."/>
            <person name="Foster G.D."/>
            <person name="Sonnenberg A.S."/>
            <person name="Cullen D."/>
            <person name="de Vries R.P."/>
            <person name="Lundell T."/>
            <person name="Hibbett D.S."/>
            <person name="Henrissat B."/>
            <person name="Burton K.S."/>
            <person name="Kerrigan R.W."/>
            <person name="Challen M.P."/>
            <person name="Grigoriev I.V."/>
            <person name="Martin F."/>
        </authorList>
    </citation>
    <scope>NUCLEOTIDE SEQUENCE [LARGE SCALE GENOMIC DNA]</scope>
    <source>
        <strain evidence="5">JB137-S8 / ATCC MYA-4627 / FGSC 10392</strain>
    </source>
</reference>
<feature type="compositionally biased region" description="Acidic residues" evidence="1">
    <location>
        <begin position="280"/>
        <end position="292"/>
    </location>
</feature>
<dbReference type="GeneID" id="18827403"/>
<dbReference type="OrthoDB" id="3350812at2759"/>
<evidence type="ECO:0000313" key="5">
    <source>
        <dbReference type="Proteomes" id="UP000008493"/>
    </source>
</evidence>
<feature type="transmembrane region" description="Helical" evidence="2">
    <location>
        <begin position="68"/>
        <end position="87"/>
    </location>
</feature>
<dbReference type="OMA" id="SAMEMPL"/>
<dbReference type="AlphaFoldDB" id="K5WMA4"/>
<feature type="transmembrane region" description="Helical" evidence="2">
    <location>
        <begin position="192"/>
        <end position="210"/>
    </location>
</feature>
<dbReference type="RefSeq" id="XP_007332901.1">
    <property type="nucleotide sequence ID" value="XM_007332839.1"/>
</dbReference>
<name>K5WMA4_AGABU</name>
<keyword evidence="2" id="KW-0812">Transmembrane</keyword>
<dbReference type="Pfam" id="PF20151">
    <property type="entry name" value="DUF6533"/>
    <property type="match status" value="1"/>
</dbReference>
<evidence type="ECO:0000259" key="3">
    <source>
        <dbReference type="Pfam" id="PF20151"/>
    </source>
</evidence>
<protein>
    <recommendedName>
        <fullName evidence="3">DUF6533 domain-containing protein</fullName>
    </recommendedName>
</protein>
<dbReference type="InParanoid" id="K5WMA4"/>
<dbReference type="eggNOG" id="ENOG502SRA7">
    <property type="taxonomic scope" value="Eukaryota"/>
</dbReference>
<organism evidence="4 5">
    <name type="scientific">Agaricus bisporus var. burnettii (strain JB137-S8 / ATCC MYA-4627 / FGSC 10392)</name>
    <name type="common">White button mushroom</name>
    <dbReference type="NCBI Taxonomy" id="597362"/>
    <lineage>
        <taxon>Eukaryota</taxon>
        <taxon>Fungi</taxon>
        <taxon>Dikarya</taxon>
        <taxon>Basidiomycota</taxon>
        <taxon>Agaricomycotina</taxon>
        <taxon>Agaricomycetes</taxon>
        <taxon>Agaricomycetidae</taxon>
        <taxon>Agaricales</taxon>
        <taxon>Agaricineae</taxon>
        <taxon>Agaricaceae</taxon>
        <taxon>Agaricus</taxon>
    </lineage>
</organism>
<evidence type="ECO:0000313" key="4">
    <source>
        <dbReference type="EMBL" id="EKM76456.1"/>
    </source>
</evidence>